<sequence length="65" mass="7358">MGNSQSYDVTNVTSRDAKRQEKTGTVKPLRNDLPPQAAEVDEYLYRTEEPETLPVDGIPSQSRYD</sequence>
<accession>A0A0B1SJ71</accession>
<keyword evidence="3" id="KW-1185">Reference proteome</keyword>
<protein>
    <submittedName>
        <fullName evidence="2">Uncharacterized protein</fullName>
    </submittedName>
</protein>
<reference evidence="2 3" key="1">
    <citation type="submission" date="2014-03" db="EMBL/GenBank/DDBJ databases">
        <title>Draft genome of the hookworm Oesophagostomum dentatum.</title>
        <authorList>
            <person name="Mitreva M."/>
        </authorList>
    </citation>
    <scope>NUCLEOTIDE SEQUENCE [LARGE SCALE GENOMIC DNA]</scope>
    <source>
        <strain evidence="2 3">OD-Hann</strain>
    </source>
</reference>
<dbReference type="AlphaFoldDB" id="A0A0B1SJ71"/>
<evidence type="ECO:0000313" key="3">
    <source>
        <dbReference type="Proteomes" id="UP000053660"/>
    </source>
</evidence>
<feature type="compositionally biased region" description="Polar residues" evidence="1">
    <location>
        <begin position="1"/>
        <end position="14"/>
    </location>
</feature>
<feature type="region of interest" description="Disordered" evidence="1">
    <location>
        <begin position="1"/>
        <end position="65"/>
    </location>
</feature>
<organism evidence="2 3">
    <name type="scientific">Oesophagostomum dentatum</name>
    <name type="common">Nodular worm</name>
    <dbReference type="NCBI Taxonomy" id="61180"/>
    <lineage>
        <taxon>Eukaryota</taxon>
        <taxon>Metazoa</taxon>
        <taxon>Ecdysozoa</taxon>
        <taxon>Nematoda</taxon>
        <taxon>Chromadorea</taxon>
        <taxon>Rhabditida</taxon>
        <taxon>Rhabditina</taxon>
        <taxon>Rhabditomorpha</taxon>
        <taxon>Strongyloidea</taxon>
        <taxon>Strongylidae</taxon>
        <taxon>Oesophagostomum</taxon>
    </lineage>
</organism>
<gene>
    <name evidence="2" type="ORF">OESDEN_17053</name>
</gene>
<dbReference type="EMBL" id="KN574365">
    <property type="protein sequence ID" value="KHJ83250.1"/>
    <property type="molecule type" value="Genomic_DNA"/>
</dbReference>
<dbReference type="Proteomes" id="UP000053660">
    <property type="component" value="Unassembled WGS sequence"/>
</dbReference>
<name>A0A0B1SJ71_OESDE</name>
<proteinExistence type="predicted"/>
<feature type="compositionally biased region" description="Basic and acidic residues" evidence="1">
    <location>
        <begin position="15"/>
        <end position="24"/>
    </location>
</feature>
<evidence type="ECO:0000256" key="1">
    <source>
        <dbReference type="SAM" id="MobiDB-lite"/>
    </source>
</evidence>
<evidence type="ECO:0000313" key="2">
    <source>
        <dbReference type="EMBL" id="KHJ83250.1"/>
    </source>
</evidence>
<dbReference type="OrthoDB" id="5838775at2759"/>